<dbReference type="EMBL" id="JAWJWE010000001">
    <property type="protein sequence ID" value="KAK6644062.1"/>
    <property type="molecule type" value="Genomic_DNA"/>
</dbReference>
<protein>
    <submittedName>
        <fullName evidence="2">Uncharacterized protein</fullName>
    </submittedName>
</protein>
<accession>A0AAN8SFK7</accession>
<reference evidence="2 3" key="1">
    <citation type="submission" date="2023-10" db="EMBL/GenBank/DDBJ databases">
        <title>Genomes of two closely related lineages of the louse Polyplax serrata with different host specificities.</title>
        <authorList>
            <person name="Martinu J."/>
            <person name="Tarabai H."/>
            <person name="Stefka J."/>
            <person name="Hypsa V."/>
        </authorList>
    </citation>
    <scope>NUCLEOTIDE SEQUENCE [LARGE SCALE GENOMIC DNA]</scope>
    <source>
        <strain evidence="2">HR10_N</strain>
    </source>
</reference>
<name>A0AAN8SFK7_POLSC</name>
<evidence type="ECO:0000313" key="2">
    <source>
        <dbReference type="EMBL" id="KAK6644062.1"/>
    </source>
</evidence>
<evidence type="ECO:0000256" key="1">
    <source>
        <dbReference type="SAM" id="MobiDB-lite"/>
    </source>
</evidence>
<proteinExistence type="predicted"/>
<comment type="caution">
    <text evidence="2">The sequence shown here is derived from an EMBL/GenBank/DDBJ whole genome shotgun (WGS) entry which is preliminary data.</text>
</comment>
<feature type="region of interest" description="Disordered" evidence="1">
    <location>
        <begin position="79"/>
        <end position="123"/>
    </location>
</feature>
<organism evidence="2 3">
    <name type="scientific">Polyplax serrata</name>
    <name type="common">Common mouse louse</name>
    <dbReference type="NCBI Taxonomy" id="468196"/>
    <lineage>
        <taxon>Eukaryota</taxon>
        <taxon>Metazoa</taxon>
        <taxon>Ecdysozoa</taxon>
        <taxon>Arthropoda</taxon>
        <taxon>Hexapoda</taxon>
        <taxon>Insecta</taxon>
        <taxon>Pterygota</taxon>
        <taxon>Neoptera</taxon>
        <taxon>Paraneoptera</taxon>
        <taxon>Psocodea</taxon>
        <taxon>Troctomorpha</taxon>
        <taxon>Phthiraptera</taxon>
        <taxon>Anoplura</taxon>
        <taxon>Polyplacidae</taxon>
        <taxon>Polyplax</taxon>
    </lineage>
</organism>
<dbReference type="AlphaFoldDB" id="A0AAN8SFK7"/>
<gene>
    <name evidence="2" type="ORF">RUM43_000327</name>
</gene>
<evidence type="ECO:0000313" key="3">
    <source>
        <dbReference type="Proteomes" id="UP001372834"/>
    </source>
</evidence>
<dbReference type="Proteomes" id="UP001372834">
    <property type="component" value="Unassembled WGS sequence"/>
</dbReference>
<sequence length="123" mass="13961">MNELLSEIKLIYSLASPRAIVEQMRRACRAEVDFDGAWSRLVTDTSTRTTRYPEFQIVFNVCPVTARTQSVSDQFLSRVGREPGGMVKPQPCRRCREKSPNLSEAMRRPGITRHEANGVDDCN</sequence>